<organism evidence="1 2">
    <name type="scientific">Trema orientale</name>
    <name type="common">Charcoal tree</name>
    <name type="synonym">Celtis orientalis</name>
    <dbReference type="NCBI Taxonomy" id="63057"/>
    <lineage>
        <taxon>Eukaryota</taxon>
        <taxon>Viridiplantae</taxon>
        <taxon>Streptophyta</taxon>
        <taxon>Embryophyta</taxon>
        <taxon>Tracheophyta</taxon>
        <taxon>Spermatophyta</taxon>
        <taxon>Magnoliopsida</taxon>
        <taxon>eudicotyledons</taxon>
        <taxon>Gunneridae</taxon>
        <taxon>Pentapetalae</taxon>
        <taxon>rosids</taxon>
        <taxon>fabids</taxon>
        <taxon>Rosales</taxon>
        <taxon>Cannabaceae</taxon>
        <taxon>Trema</taxon>
    </lineage>
</organism>
<dbReference type="OrthoDB" id="1113909at2759"/>
<keyword evidence="1" id="KW-0378">Hydrolase</keyword>
<keyword evidence="1" id="KW-0269">Exonuclease</keyword>
<dbReference type="Proteomes" id="UP000237000">
    <property type="component" value="Unassembled WGS sequence"/>
</dbReference>
<comment type="caution">
    <text evidence="1">The sequence shown here is derived from an EMBL/GenBank/DDBJ whole genome shotgun (WGS) entry which is preliminary data.</text>
</comment>
<keyword evidence="1" id="KW-0255">Endonuclease</keyword>
<dbReference type="SUPFAM" id="SSF56219">
    <property type="entry name" value="DNase I-like"/>
    <property type="match status" value="1"/>
</dbReference>
<accession>A0A2P5EZU2</accession>
<dbReference type="EMBL" id="JXTC01000077">
    <property type="protein sequence ID" value="PON91059.1"/>
    <property type="molecule type" value="Genomic_DNA"/>
</dbReference>
<evidence type="ECO:0000313" key="2">
    <source>
        <dbReference type="Proteomes" id="UP000237000"/>
    </source>
</evidence>
<gene>
    <name evidence="1" type="ORF">TorRG33x02_130900</name>
</gene>
<dbReference type="STRING" id="63057.A0A2P5EZU2"/>
<dbReference type="InParanoid" id="A0A2P5EZU2"/>
<evidence type="ECO:0000313" key="1">
    <source>
        <dbReference type="EMBL" id="PON91059.1"/>
    </source>
</evidence>
<sequence length="198" mass="22960">MAWKSSQRVEPVEMDKNVILCLFHLELSPTPWLLSAIYGPSRVSERSTFWKKMAGVKERFSIPWLMIGDLNGGRYTWRNGRRGLAFAKVRLDRALCDEQWRRLYPAASVTMHPATFSDHNPLLKKVFSMMQGKRSFKFQAAWTRDNRSSLVVKKAWISYSSFNAGTQLLGRQNNTRKALTSWNRNQFGNLQSEIQLVK</sequence>
<keyword evidence="2" id="KW-1185">Reference proteome</keyword>
<dbReference type="PANTHER" id="PTHR33710:SF71">
    <property type="entry name" value="ENDONUCLEASE_EXONUCLEASE_PHOSPHATASE DOMAIN-CONTAINING PROTEIN"/>
    <property type="match status" value="1"/>
</dbReference>
<proteinExistence type="predicted"/>
<reference evidence="2" key="1">
    <citation type="submission" date="2016-06" db="EMBL/GenBank/DDBJ databases">
        <title>Parallel loss of symbiosis genes in relatives of nitrogen-fixing non-legume Parasponia.</title>
        <authorList>
            <person name="Van Velzen R."/>
            <person name="Holmer R."/>
            <person name="Bu F."/>
            <person name="Rutten L."/>
            <person name="Van Zeijl A."/>
            <person name="Liu W."/>
            <person name="Santuari L."/>
            <person name="Cao Q."/>
            <person name="Sharma T."/>
            <person name="Shen D."/>
            <person name="Roswanjaya Y."/>
            <person name="Wardhani T."/>
            <person name="Kalhor M.S."/>
            <person name="Jansen J."/>
            <person name="Van den Hoogen J."/>
            <person name="Gungor B."/>
            <person name="Hartog M."/>
            <person name="Hontelez J."/>
            <person name="Verver J."/>
            <person name="Yang W.-C."/>
            <person name="Schijlen E."/>
            <person name="Repin R."/>
            <person name="Schilthuizen M."/>
            <person name="Schranz E."/>
            <person name="Heidstra R."/>
            <person name="Miyata K."/>
            <person name="Fedorova E."/>
            <person name="Kohlen W."/>
            <person name="Bisseling T."/>
            <person name="Smit S."/>
            <person name="Geurts R."/>
        </authorList>
    </citation>
    <scope>NUCLEOTIDE SEQUENCE [LARGE SCALE GENOMIC DNA]</scope>
    <source>
        <strain evidence="2">cv. RG33-2</strain>
    </source>
</reference>
<name>A0A2P5EZU2_TREOI</name>
<dbReference type="AlphaFoldDB" id="A0A2P5EZU2"/>
<dbReference type="InterPro" id="IPR036691">
    <property type="entry name" value="Endo/exonu/phosph_ase_sf"/>
</dbReference>
<protein>
    <submittedName>
        <fullName evidence="1">Endonuclease/exonuclease/phosphatase</fullName>
    </submittedName>
</protein>
<dbReference type="Gene3D" id="3.60.10.10">
    <property type="entry name" value="Endonuclease/exonuclease/phosphatase"/>
    <property type="match status" value="1"/>
</dbReference>
<dbReference type="PANTHER" id="PTHR33710">
    <property type="entry name" value="BNAC02G09200D PROTEIN"/>
    <property type="match status" value="1"/>
</dbReference>
<dbReference type="GO" id="GO:0004527">
    <property type="term" value="F:exonuclease activity"/>
    <property type="evidence" value="ECO:0007669"/>
    <property type="project" value="UniProtKB-KW"/>
</dbReference>
<dbReference type="GO" id="GO:0004519">
    <property type="term" value="F:endonuclease activity"/>
    <property type="evidence" value="ECO:0007669"/>
    <property type="project" value="UniProtKB-KW"/>
</dbReference>
<keyword evidence="1" id="KW-0540">Nuclease</keyword>